<accession>A0A812SUL4</accession>
<feature type="compositionally biased region" description="Low complexity" evidence="1">
    <location>
        <begin position="37"/>
        <end position="46"/>
    </location>
</feature>
<evidence type="ECO:0000256" key="1">
    <source>
        <dbReference type="SAM" id="MobiDB-lite"/>
    </source>
</evidence>
<proteinExistence type="predicted"/>
<keyword evidence="2" id="KW-0472">Membrane</keyword>
<dbReference type="EMBL" id="CAJNDS010002494">
    <property type="protein sequence ID" value="CAE7497425.1"/>
    <property type="molecule type" value="Genomic_DNA"/>
</dbReference>
<reference evidence="3" key="1">
    <citation type="submission" date="2021-02" db="EMBL/GenBank/DDBJ databases">
        <authorList>
            <person name="Dougan E. K."/>
            <person name="Rhodes N."/>
            <person name="Thang M."/>
            <person name="Chan C."/>
        </authorList>
    </citation>
    <scope>NUCLEOTIDE SEQUENCE</scope>
</reference>
<keyword evidence="2" id="KW-0812">Transmembrane</keyword>
<feature type="transmembrane region" description="Helical" evidence="2">
    <location>
        <begin position="504"/>
        <end position="522"/>
    </location>
</feature>
<feature type="compositionally biased region" description="Basic and acidic residues" evidence="1">
    <location>
        <begin position="17"/>
        <end position="32"/>
    </location>
</feature>
<keyword evidence="2" id="KW-1133">Transmembrane helix</keyword>
<feature type="transmembrane region" description="Helical" evidence="2">
    <location>
        <begin position="100"/>
        <end position="128"/>
    </location>
</feature>
<name>A0A812SUL4_9DINO</name>
<sequence>MVPWRPSPVASPLPSGDQERGEHGEHEAERRNSQHTSSSLPSELPPEMIRGTALDVCLRWWGANFWSRRSSDGYRLSQRVGSIDYFLSHDWATSPTSKTLALLLFFNGTPAALATVCISILCCGLLMANRLPGGWPTASFSTHSTFVLVFCFWQRVRCLLRCRVPIVFLDRLCIAQHDPDLKRQGILGLAGFLAKSEQLAILWTPRTFSRLWCTFELAHFLRPEGGGKPVKIVPVAMVSSLLLIFITNTVFWGFFHVWLFMEEWAFMGVDSSSIWLANLLAGAVLAPILIFCWALQVSIGMQHARDLSGLEAQMQNFSVREAECSCCTFNHVDPATGQDIICDRQLVFQTLRRWYGGGGDEDHLDNFDGVVHAQMKGFVMKGLGSSIPPARFILALMVASPLALLPQYIHLGLHRIKPYNLGLSNGHVDEEWIFWQWPVAFLHVPAVTLFFFWLGINIPRVGLSLCSKLRRSTAVVLLVVLKLLLLACFWFPFCYFSLSKTPDRYLAVFISMYGLLLGLYAWQYRSALASFKG</sequence>
<feature type="region of interest" description="Disordered" evidence="1">
    <location>
        <begin position="1"/>
        <end position="46"/>
    </location>
</feature>
<feature type="transmembrane region" description="Helical" evidence="2">
    <location>
        <begin position="433"/>
        <end position="454"/>
    </location>
</feature>
<feature type="transmembrane region" description="Helical" evidence="2">
    <location>
        <begin position="134"/>
        <end position="153"/>
    </location>
</feature>
<keyword evidence="4" id="KW-1185">Reference proteome</keyword>
<feature type="compositionally biased region" description="Pro residues" evidence="1">
    <location>
        <begin position="1"/>
        <end position="11"/>
    </location>
</feature>
<feature type="transmembrane region" description="Helical" evidence="2">
    <location>
        <begin position="390"/>
        <end position="413"/>
    </location>
</feature>
<feature type="transmembrane region" description="Helical" evidence="2">
    <location>
        <begin position="275"/>
        <end position="295"/>
    </location>
</feature>
<protein>
    <submittedName>
        <fullName evidence="3">Uncharacterized protein</fullName>
    </submittedName>
</protein>
<feature type="transmembrane region" description="Helical" evidence="2">
    <location>
        <begin position="232"/>
        <end position="255"/>
    </location>
</feature>
<dbReference type="AlphaFoldDB" id="A0A812SUL4"/>
<evidence type="ECO:0000313" key="4">
    <source>
        <dbReference type="Proteomes" id="UP000604046"/>
    </source>
</evidence>
<evidence type="ECO:0000313" key="3">
    <source>
        <dbReference type="EMBL" id="CAE7497425.1"/>
    </source>
</evidence>
<comment type="caution">
    <text evidence="3">The sequence shown here is derived from an EMBL/GenBank/DDBJ whole genome shotgun (WGS) entry which is preliminary data.</text>
</comment>
<gene>
    <name evidence="3" type="ORF">SNAT2548_LOCUS27860</name>
</gene>
<feature type="transmembrane region" description="Helical" evidence="2">
    <location>
        <begin position="475"/>
        <end position="498"/>
    </location>
</feature>
<organism evidence="3 4">
    <name type="scientific">Symbiodinium natans</name>
    <dbReference type="NCBI Taxonomy" id="878477"/>
    <lineage>
        <taxon>Eukaryota</taxon>
        <taxon>Sar</taxon>
        <taxon>Alveolata</taxon>
        <taxon>Dinophyceae</taxon>
        <taxon>Suessiales</taxon>
        <taxon>Symbiodiniaceae</taxon>
        <taxon>Symbiodinium</taxon>
    </lineage>
</organism>
<dbReference type="Proteomes" id="UP000604046">
    <property type="component" value="Unassembled WGS sequence"/>
</dbReference>
<evidence type="ECO:0000256" key="2">
    <source>
        <dbReference type="SAM" id="Phobius"/>
    </source>
</evidence>